<dbReference type="OrthoDB" id="9790372at2"/>
<dbReference type="AlphaFoldDB" id="A0A1W1VJT0"/>
<protein>
    <recommendedName>
        <fullName evidence="3">DUF177 domain-containing protein</fullName>
    </recommendedName>
</protein>
<evidence type="ECO:0000313" key="1">
    <source>
        <dbReference type="EMBL" id="SMB93588.1"/>
    </source>
</evidence>
<dbReference type="Proteomes" id="UP000192731">
    <property type="component" value="Unassembled WGS sequence"/>
</dbReference>
<accession>A0A1W1VJT0</accession>
<dbReference type="Pfam" id="PF02620">
    <property type="entry name" value="YceD"/>
    <property type="match status" value="1"/>
</dbReference>
<dbReference type="EMBL" id="FWWT01000022">
    <property type="protein sequence ID" value="SMB93588.1"/>
    <property type="molecule type" value="Genomic_DNA"/>
</dbReference>
<dbReference type="PANTHER" id="PTHR34374:SF1">
    <property type="entry name" value="LARGE RIBOSOMAL RNA SUBUNIT ACCUMULATION PROTEIN YCED HOMOLOG 1, CHLOROPLASTIC"/>
    <property type="match status" value="1"/>
</dbReference>
<organism evidence="1 2">
    <name type="scientific">Desulfonispora thiosulfatigenes DSM 11270</name>
    <dbReference type="NCBI Taxonomy" id="656914"/>
    <lineage>
        <taxon>Bacteria</taxon>
        <taxon>Bacillati</taxon>
        <taxon>Bacillota</taxon>
        <taxon>Clostridia</taxon>
        <taxon>Eubacteriales</taxon>
        <taxon>Peptococcaceae</taxon>
        <taxon>Desulfonispora</taxon>
    </lineage>
</organism>
<reference evidence="1 2" key="1">
    <citation type="submission" date="2017-04" db="EMBL/GenBank/DDBJ databases">
        <authorList>
            <person name="Afonso C.L."/>
            <person name="Miller P.J."/>
            <person name="Scott M.A."/>
            <person name="Spackman E."/>
            <person name="Goraichik I."/>
            <person name="Dimitrov K.M."/>
            <person name="Suarez D.L."/>
            <person name="Swayne D.E."/>
        </authorList>
    </citation>
    <scope>NUCLEOTIDE SEQUENCE [LARGE SCALE GENOMIC DNA]</scope>
    <source>
        <strain evidence="1 2">DSM 11270</strain>
    </source>
</reference>
<evidence type="ECO:0000313" key="2">
    <source>
        <dbReference type="Proteomes" id="UP000192731"/>
    </source>
</evidence>
<dbReference type="STRING" id="656914.SAMN00017405_0057"/>
<dbReference type="InterPro" id="IPR003772">
    <property type="entry name" value="YceD"/>
</dbReference>
<dbReference type="PANTHER" id="PTHR34374">
    <property type="entry name" value="LARGE RIBOSOMAL RNA SUBUNIT ACCUMULATION PROTEIN YCED HOMOLOG 1, CHLOROPLASTIC"/>
    <property type="match status" value="1"/>
</dbReference>
<gene>
    <name evidence="1" type="ORF">SAMN00017405_0057</name>
</gene>
<keyword evidence="2" id="KW-1185">Reference proteome</keyword>
<proteinExistence type="predicted"/>
<sequence>MIINLAKLMNSNDVKHRVSFIMDKLVLPEDIKLESPLEISLDIAFDNQIITVEGDFEVHLHSNCDRCIENASFALNVTIKEKLIKQSDLCYLSNLSQETIDEEYQVLYSLDLDLTDLVTENIILNLPTKILCSEACKGICPYCGKNLNKEKCNCANEQIDPRLAILAEFKK</sequence>
<evidence type="ECO:0008006" key="3">
    <source>
        <dbReference type="Google" id="ProtNLM"/>
    </source>
</evidence>
<dbReference type="RefSeq" id="WP_084053865.1">
    <property type="nucleotide sequence ID" value="NZ_FWWT01000022.1"/>
</dbReference>
<name>A0A1W1VJT0_DESTI</name>